<keyword evidence="3" id="KW-1185">Reference proteome</keyword>
<accession>A0A067SGC7</accession>
<dbReference type="AlphaFoldDB" id="A0A067SGC7"/>
<gene>
    <name evidence="2" type="ORF">GALMADRAFT_899546</name>
</gene>
<feature type="transmembrane region" description="Helical" evidence="1">
    <location>
        <begin position="37"/>
        <end position="56"/>
    </location>
</feature>
<keyword evidence="1" id="KW-0472">Membrane</keyword>
<proteinExistence type="predicted"/>
<reference evidence="3" key="1">
    <citation type="journal article" date="2014" name="Proc. Natl. Acad. Sci. U.S.A.">
        <title>Extensive sampling of basidiomycete genomes demonstrates inadequacy of the white-rot/brown-rot paradigm for wood decay fungi.</title>
        <authorList>
            <person name="Riley R."/>
            <person name="Salamov A.A."/>
            <person name="Brown D.W."/>
            <person name="Nagy L.G."/>
            <person name="Floudas D."/>
            <person name="Held B.W."/>
            <person name="Levasseur A."/>
            <person name="Lombard V."/>
            <person name="Morin E."/>
            <person name="Otillar R."/>
            <person name="Lindquist E.A."/>
            <person name="Sun H."/>
            <person name="LaButti K.M."/>
            <person name="Schmutz J."/>
            <person name="Jabbour D."/>
            <person name="Luo H."/>
            <person name="Baker S.E."/>
            <person name="Pisabarro A.G."/>
            <person name="Walton J.D."/>
            <person name="Blanchette R.A."/>
            <person name="Henrissat B."/>
            <person name="Martin F."/>
            <person name="Cullen D."/>
            <person name="Hibbett D.S."/>
            <person name="Grigoriev I.V."/>
        </authorList>
    </citation>
    <scope>NUCLEOTIDE SEQUENCE [LARGE SCALE GENOMIC DNA]</scope>
    <source>
        <strain evidence="3">CBS 339.88</strain>
    </source>
</reference>
<evidence type="ECO:0000313" key="2">
    <source>
        <dbReference type="EMBL" id="KDR69970.1"/>
    </source>
</evidence>
<name>A0A067SGC7_GALM3</name>
<protein>
    <recommendedName>
        <fullName evidence="4">Transmembrane protein</fullName>
    </recommendedName>
</protein>
<evidence type="ECO:0000256" key="1">
    <source>
        <dbReference type="SAM" id="Phobius"/>
    </source>
</evidence>
<keyword evidence="1" id="KW-0812">Transmembrane</keyword>
<dbReference type="Proteomes" id="UP000027222">
    <property type="component" value="Unassembled WGS sequence"/>
</dbReference>
<evidence type="ECO:0000313" key="3">
    <source>
        <dbReference type="Proteomes" id="UP000027222"/>
    </source>
</evidence>
<evidence type="ECO:0008006" key="4">
    <source>
        <dbReference type="Google" id="ProtNLM"/>
    </source>
</evidence>
<dbReference type="HOGENOM" id="CLU_2236782_0_0_1"/>
<keyword evidence="1" id="KW-1133">Transmembrane helix</keyword>
<dbReference type="EMBL" id="KL142399">
    <property type="protein sequence ID" value="KDR69970.1"/>
    <property type="molecule type" value="Genomic_DNA"/>
</dbReference>
<organism evidence="2 3">
    <name type="scientific">Galerina marginata (strain CBS 339.88)</name>
    <dbReference type="NCBI Taxonomy" id="685588"/>
    <lineage>
        <taxon>Eukaryota</taxon>
        <taxon>Fungi</taxon>
        <taxon>Dikarya</taxon>
        <taxon>Basidiomycota</taxon>
        <taxon>Agaricomycotina</taxon>
        <taxon>Agaricomycetes</taxon>
        <taxon>Agaricomycetidae</taxon>
        <taxon>Agaricales</taxon>
        <taxon>Agaricineae</taxon>
        <taxon>Strophariaceae</taxon>
        <taxon>Galerina</taxon>
    </lineage>
</organism>
<sequence length="105" mass="12324">MHHRHRAKLGNKQMACPFHCICPHCVRFQRGIPNNRLACFSVLCSLATYTAVFVLGRTCIRRVLVRRVWSHLIDSHGKAEWHDFVFTPRNMFQRLLITSKRGHID</sequence>